<name>A0ABP9W0A2_9BACT</name>
<reference evidence="2 3" key="1">
    <citation type="submission" date="2024-02" db="EMBL/GenBank/DDBJ databases">
        <title>Rhodopirellula caenicola NBRC 110016.</title>
        <authorList>
            <person name="Ichikawa N."/>
            <person name="Katano-Makiyama Y."/>
            <person name="Hidaka K."/>
        </authorList>
    </citation>
    <scope>NUCLEOTIDE SEQUENCE [LARGE SCALE GENOMIC DNA]</scope>
    <source>
        <strain evidence="2 3">NBRC 110016</strain>
    </source>
</reference>
<evidence type="ECO:0000313" key="3">
    <source>
        <dbReference type="Proteomes" id="UP001416858"/>
    </source>
</evidence>
<dbReference type="RefSeq" id="WP_345686709.1">
    <property type="nucleotide sequence ID" value="NZ_BAABRO010000014.1"/>
</dbReference>
<accession>A0ABP9W0A2</accession>
<evidence type="ECO:0000313" key="2">
    <source>
        <dbReference type="EMBL" id="GAA5509557.1"/>
    </source>
</evidence>
<dbReference type="SUPFAM" id="SSF52317">
    <property type="entry name" value="Class I glutamine amidotransferase-like"/>
    <property type="match status" value="1"/>
</dbReference>
<gene>
    <name evidence="2" type="ORF">Rcae01_05057</name>
</gene>
<protein>
    <recommendedName>
        <fullName evidence="4">Membrane protein containing DUF1355</fullName>
    </recommendedName>
</protein>
<dbReference type="Gene3D" id="3.40.50.880">
    <property type="match status" value="1"/>
</dbReference>
<dbReference type="PANTHER" id="PTHR37947">
    <property type="entry name" value="BLL2462 PROTEIN"/>
    <property type="match status" value="1"/>
</dbReference>
<dbReference type="EMBL" id="BAABRO010000014">
    <property type="protein sequence ID" value="GAA5509557.1"/>
    <property type="molecule type" value="Genomic_DNA"/>
</dbReference>
<evidence type="ECO:0000256" key="1">
    <source>
        <dbReference type="SAM" id="Phobius"/>
    </source>
</evidence>
<keyword evidence="3" id="KW-1185">Reference proteome</keyword>
<feature type="transmembrane region" description="Helical" evidence="1">
    <location>
        <begin position="20"/>
        <end position="39"/>
    </location>
</feature>
<keyword evidence="1" id="KW-1133">Transmembrane helix</keyword>
<evidence type="ECO:0008006" key="4">
    <source>
        <dbReference type="Google" id="ProtNLM"/>
    </source>
</evidence>
<comment type="caution">
    <text evidence="2">The sequence shown here is derived from an EMBL/GenBank/DDBJ whole genome shotgun (WGS) entry which is preliminary data.</text>
</comment>
<dbReference type="PANTHER" id="PTHR37947:SF1">
    <property type="entry name" value="BLL2462 PROTEIN"/>
    <property type="match status" value="1"/>
</dbReference>
<keyword evidence="1" id="KW-0472">Membrane</keyword>
<organism evidence="2 3">
    <name type="scientific">Novipirellula caenicola</name>
    <dbReference type="NCBI Taxonomy" id="1536901"/>
    <lineage>
        <taxon>Bacteria</taxon>
        <taxon>Pseudomonadati</taxon>
        <taxon>Planctomycetota</taxon>
        <taxon>Planctomycetia</taxon>
        <taxon>Pirellulales</taxon>
        <taxon>Pirellulaceae</taxon>
        <taxon>Novipirellula</taxon>
    </lineage>
</organism>
<feature type="transmembrane region" description="Helical" evidence="1">
    <location>
        <begin position="51"/>
        <end position="69"/>
    </location>
</feature>
<dbReference type="InterPro" id="IPR029062">
    <property type="entry name" value="Class_I_gatase-like"/>
</dbReference>
<sequence>MGATETTTQQYITLEHPFNLPLIVLVTLICAAVMVWALYRERRILGAKTTSLFLLLRVLAIATALWMLLAPTSVLEESTSTKKAVVILSDVSASMATVDPSGTADDLRWALSNHGGHTDSSLTEPIALADRTIAGLGVAHHELSAAISDLEKHGGERLVSEHVRLASKAITRSRMHLNQIRDVGTSADVRDSDTIVPLLARLSTLLESPECDALVDLAQTLQRDRTPSEAGWREGLTDLVGRTAIARRVSIELAEQLSKHASASHDRGGVASTAFQHRARGQRVAAFLNQLSDASLDSIKETADVHWSFFDDAPRDLSGDNEAKMFLSELADRDDLVKATDLSAGLRHVDRMRQDQPVAATFVLSDVAHNHASERKPTEIATQMEGSPVYVVPIGNPSRLRDVDLISTSAPIVAMRNDAVVIEAHLEAYQCLGETCLVQLMQDGQVIDFRNVLIDSASASHRVRFDQRVSEIGTANFQIAVEPLDGEMTLENNFGEVEINVTRSDIKVLLSDEHPRWEYRYLAQLFRRDDKVEVDELLYHPRVIATGRREETKTFPITVDQWDQYDVVILGDIDPDHFPAQSQESLRQYLRTRGGTLIMIAGDAAMPQAYVDHPLAEVVPVRPVEEADEVNREYSFRVTEQGRSHVALMIGETDSATRDAWDFVNRFSPLHQVSRWRSPLPTARSLIAAAPRDLGANASDADLSDSTFLCWQPVGRGRVVYLAGPDTYRLRFLRGDQLHYRFWGQLMRWAIASDLSAGNRSVRIRTSKTLYETDQTVDVEVELLDSDGNPVIEDSGATDVLNLRLISGDDERMVPLAADPERPGHYRADIRSLAPGVYQAQPGGSLVDSLAEIDAAEATPEIASATFTVQADLPTELVDTRCNRVLAGQVAELSGGQVLPPTAVSEIIELTNLDPIVTHRVQRQPLWLRWRYLWLVFGCLQIEWIIRKWRGLS</sequence>
<proteinExistence type="predicted"/>
<keyword evidence="1" id="KW-0812">Transmembrane</keyword>
<dbReference type="Proteomes" id="UP001416858">
    <property type="component" value="Unassembled WGS sequence"/>
</dbReference>